<gene>
    <name evidence="2" type="ORF">LI90_3519</name>
</gene>
<reference evidence="3" key="1">
    <citation type="submission" date="2015-04" db="EMBL/GenBank/DDBJ databases">
        <title>Physiological reanalysis, assessment of diazotrophy, and genome sequences of multiple isolates of Streptomyces thermoautotrophicus.</title>
        <authorList>
            <person name="MacKellar D.C."/>
            <person name="Lieber L."/>
            <person name="Norman J."/>
            <person name="Bolger A."/>
            <person name="Tobin C."/>
            <person name="Murray J.W."/>
            <person name="Chang R."/>
            <person name="Ford T."/>
            <person name="Nguyen P.Q."/>
            <person name="Woodward J."/>
            <person name="Permingeat H."/>
            <person name="Joshi N.S."/>
            <person name="Silver P.A."/>
            <person name="Usadel B."/>
            <person name="Rutherford A.W."/>
            <person name="Friesen M."/>
            <person name="Prell J."/>
        </authorList>
    </citation>
    <scope>NUCLEOTIDE SEQUENCE [LARGE SCALE GENOMIC DNA]</scope>
    <source>
        <strain evidence="3">H1</strain>
    </source>
</reference>
<proteinExistence type="predicted"/>
<keyword evidence="3" id="KW-1185">Reference proteome</keyword>
<feature type="region of interest" description="Disordered" evidence="1">
    <location>
        <begin position="1"/>
        <end position="25"/>
    </location>
</feature>
<dbReference type="PATRIC" id="fig|1469144.10.peg.3777"/>
<accession>A0A132MXL4</accession>
<name>A0A132MXL4_9ACTN</name>
<dbReference type="Proteomes" id="UP000070188">
    <property type="component" value="Unassembled WGS sequence"/>
</dbReference>
<evidence type="ECO:0000313" key="3">
    <source>
        <dbReference type="Proteomes" id="UP000070188"/>
    </source>
</evidence>
<organism evidence="2 3">
    <name type="scientific">Carbonactinospora thermoautotrophica</name>
    <dbReference type="NCBI Taxonomy" id="1469144"/>
    <lineage>
        <taxon>Bacteria</taxon>
        <taxon>Bacillati</taxon>
        <taxon>Actinomycetota</taxon>
        <taxon>Actinomycetes</taxon>
        <taxon>Kitasatosporales</taxon>
        <taxon>Carbonactinosporaceae</taxon>
        <taxon>Carbonactinospora</taxon>
    </lineage>
</organism>
<evidence type="ECO:0000256" key="1">
    <source>
        <dbReference type="SAM" id="MobiDB-lite"/>
    </source>
</evidence>
<comment type="caution">
    <text evidence="2">The sequence shown here is derived from an EMBL/GenBank/DDBJ whole genome shotgun (WGS) entry which is preliminary data.</text>
</comment>
<dbReference type="AlphaFoldDB" id="A0A132MXL4"/>
<evidence type="ECO:0000313" key="2">
    <source>
        <dbReference type="EMBL" id="KWX02476.1"/>
    </source>
</evidence>
<dbReference type="EMBL" id="LAXD01000001">
    <property type="protein sequence ID" value="KWX02476.1"/>
    <property type="molecule type" value="Genomic_DNA"/>
</dbReference>
<sequence length="48" mass="5439">MRRPSIAPDDALLTRNSESFPANRPLNVPRSGDILLLKRLYDVTESRS</sequence>
<protein>
    <submittedName>
        <fullName evidence="2">Uncharacterized protein</fullName>
    </submittedName>
</protein>